<evidence type="ECO:0000256" key="8">
    <source>
        <dbReference type="SAM" id="MobiDB-lite"/>
    </source>
</evidence>
<protein>
    <recommendedName>
        <fullName evidence="7">Clathrin light chain</fullName>
    </recommendedName>
</protein>
<evidence type="ECO:0000256" key="1">
    <source>
        <dbReference type="ARBA" id="ARBA00003913"/>
    </source>
</evidence>
<keyword evidence="5 7" id="KW-0168">Coated pit</keyword>
<accession>A0AAD6PPK9</accession>
<dbReference type="GO" id="GO:0030130">
    <property type="term" value="C:clathrin coat of trans-Golgi network vesicle"/>
    <property type="evidence" value="ECO:0007669"/>
    <property type="project" value="InterPro"/>
</dbReference>
<dbReference type="AlphaFoldDB" id="A0AAD6PPK9"/>
<dbReference type="EMBL" id="JAQIZT010000019">
    <property type="protein sequence ID" value="KAJ6952719.1"/>
    <property type="molecule type" value="Genomic_DNA"/>
</dbReference>
<evidence type="ECO:0000256" key="6">
    <source>
        <dbReference type="ARBA" id="ARBA00023329"/>
    </source>
</evidence>
<comment type="similarity">
    <text evidence="3 7">Belongs to the clathrin light chain family.</text>
</comment>
<dbReference type="GO" id="GO:0006886">
    <property type="term" value="P:intracellular protein transport"/>
    <property type="evidence" value="ECO:0007669"/>
    <property type="project" value="InterPro"/>
</dbReference>
<dbReference type="InterPro" id="IPR000996">
    <property type="entry name" value="Clathrin_L-chain"/>
</dbReference>
<evidence type="ECO:0000313" key="10">
    <source>
        <dbReference type="Proteomes" id="UP001164929"/>
    </source>
</evidence>
<comment type="subcellular location">
    <subcellularLocation>
        <location evidence="2 7">Cytoplasmic vesicle membrane</location>
        <topology evidence="2 7">Peripheral membrane protein</topology>
        <orientation evidence="2 7">Cytoplasmic side</orientation>
    </subcellularLocation>
    <subcellularLocation>
        <location evidence="7">Membrane</location>
        <location evidence="7">Coated pit</location>
        <topology evidence="7">Peripheral membrane protein</topology>
        <orientation evidence="7">Cytoplasmic side</orientation>
    </subcellularLocation>
    <text evidence="7">Cytoplasmic face of coated pits and vesicles.</text>
</comment>
<keyword evidence="4 7" id="KW-0472">Membrane</keyword>
<evidence type="ECO:0000256" key="2">
    <source>
        <dbReference type="ARBA" id="ARBA00004180"/>
    </source>
</evidence>
<name>A0AAD6PPK9_9ROSI</name>
<organism evidence="9 10">
    <name type="scientific">Populus alba x Populus x berolinensis</name>
    <dbReference type="NCBI Taxonomy" id="444605"/>
    <lineage>
        <taxon>Eukaryota</taxon>
        <taxon>Viridiplantae</taxon>
        <taxon>Streptophyta</taxon>
        <taxon>Embryophyta</taxon>
        <taxon>Tracheophyta</taxon>
        <taxon>Spermatophyta</taxon>
        <taxon>Magnoliopsida</taxon>
        <taxon>eudicotyledons</taxon>
        <taxon>Gunneridae</taxon>
        <taxon>Pentapetalae</taxon>
        <taxon>rosids</taxon>
        <taxon>fabids</taxon>
        <taxon>Malpighiales</taxon>
        <taxon>Salicaceae</taxon>
        <taxon>Saliceae</taxon>
        <taxon>Populus</taxon>
    </lineage>
</organism>
<dbReference type="GO" id="GO:0030132">
    <property type="term" value="C:clathrin coat of coated pit"/>
    <property type="evidence" value="ECO:0007669"/>
    <property type="project" value="InterPro"/>
</dbReference>
<feature type="region of interest" description="Disordered" evidence="8">
    <location>
        <begin position="62"/>
        <end position="105"/>
    </location>
</feature>
<keyword evidence="6 7" id="KW-0968">Cytoplasmic vesicle</keyword>
<feature type="region of interest" description="Disordered" evidence="8">
    <location>
        <begin position="1"/>
        <end position="20"/>
    </location>
</feature>
<evidence type="ECO:0000256" key="4">
    <source>
        <dbReference type="ARBA" id="ARBA00023136"/>
    </source>
</evidence>
<evidence type="ECO:0000256" key="7">
    <source>
        <dbReference type="RuleBase" id="RU363137"/>
    </source>
</evidence>
<dbReference type="GO" id="GO:0072583">
    <property type="term" value="P:clathrin-dependent endocytosis"/>
    <property type="evidence" value="ECO:0007669"/>
    <property type="project" value="TreeGrafter"/>
</dbReference>
<evidence type="ECO:0000256" key="5">
    <source>
        <dbReference type="ARBA" id="ARBA00023176"/>
    </source>
</evidence>
<reference evidence="9" key="1">
    <citation type="journal article" date="2023" name="Mol. Ecol. Resour.">
        <title>Chromosome-level genome assembly of a triploid poplar Populus alba 'Berolinensis'.</title>
        <authorList>
            <person name="Chen S."/>
            <person name="Yu Y."/>
            <person name="Wang X."/>
            <person name="Wang S."/>
            <person name="Zhang T."/>
            <person name="Zhou Y."/>
            <person name="He R."/>
            <person name="Meng N."/>
            <person name="Wang Y."/>
            <person name="Liu W."/>
            <person name="Liu Z."/>
            <person name="Liu J."/>
            <person name="Guo Q."/>
            <person name="Huang H."/>
            <person name="Sederoff R.R."/>
            <person name="Wang G."/>
            <person name="Qu G."/>
            <person name="Chen S."/>
        </authorList>
    </citation>
    <scope>NUCLEOTIDE SEQUENCE</scope>
    <source>
        <strain evidence="9">SC-2020</strain>
    </source>
</reference>
<proteinExistence type="inferred from homology"/>
<sequence length="211" mass="24154">MSSSFDSFIPEGDQNDPTVLHVQHDHVSPTSHPFVDDGFTGDDSSFPGETPILPQENFSNDNMHSSEGYGFGLPSPSTEFASPFETDGGGGDGVFASEGPILPEPGEMQELGVKFREWRRQNALHLEEKEKREKEMRNQIINEAEEYIRAFYEKRQQNCETNKAQNREREKLYLANQEKFHKEADKHYWKAIAEIIPRENPLIFQGRDSFS</sequence>
<comment type="caution">
    <text evidence="9">The sequence shown here is derived from an EMBL/GenBank/DDBJ whole genome shotgun (WGS) entry which is preliminary data.</text>
</comment>
<comment type="function">
    <text evidence="1 7">Clathrin is the major protein of the polyhedral coat of coated pits and vesicles.</text>
</comment>
<dbReference type="GO" id="GO:0032050">
    <property type="term" value="F:clathrin heavy chain binding"/>
    <property type="evidence" value="ECO:0007669"/>
    <property type="project" value="TreeGrafter"/>
</dbReference>
<evidence type="ECO:0000313" key="9">
    <source>
        <dbReference type="EMBL" id="KAJ6952719.1"/>
    </source>
</evidence>
<keyword evidence="10" id="KW-1185">Reference proteome</keyword>
<dbReference type="PANTHER" id="PTHR10639">
    <property type="entry name" value="CLATHRIN LIGHT CHAIN"/>
    <property type="match status" value="1"/>
</dbReference>
<dbReference type="Pfam" id="PF01086">
    <property type="entry name" value="Clathrin_lg_ch"/>
    <property type="match status" value="1"/>
</dbReference>
<gene>
    <name evidence="9" type="ORF">NC653_041756</name>
</gene>
<dbReference type="GO" id="GO:0005198">
    <property type="term" value="F:structural molecule activity"/>
    <property type="evidence" value="ECO:0007669"/>
    <property type="project" value="InterPro"/>
</dbReference>
<dbReference type="PANTHER" id="PTHR10639:SF33">
    <property type="entry name" value="CLATHRIN LIGHT CHAIN 1"/>
    <property type="match status" value="1"/>
</dbReference>
<dbReference type="Proteomes" id="UP001164929">
    <property type="component" value="Chromosome 19"/>
</dbReference>
<evidence type="ECO:0000256" key="3">
    <source>
        <dbReference type="ARBA" id="ARBA00005263"/>
    </source>
</evidence>